<gene>
    <name evidence="1" type="ORF">PSFLO_00131</name>
</gene>
<keyword evidence="2" id="KW-1185">Reference proteome</keyword>
<evidence type="ECO:0000313" key="1">
    <source>
        <dbReference type="EMBL" id="SPO34660.1"/>
    </source>
</evidence>
<proteinExistence type="predicted"/>
<protein>
    <submittedName>
        <fullName evidence="1">Uncharacterized protein</fullName>
    </submittedName>
</protein>
<reference evidence="1 2" key="1">
    <citation type="submission" date="2018-03" db="EMBL/GenBank/DDBJ databases">
        <authorList>
            <person name="Guldener U."/>
        </authorList>
    </citation>
    <scope>NUCLEOTIDE SEQUENCE [LARGE SCALE GENOMIC DNA]</scope>
    <source>
        <strain evidence="1 2">DAOM196992</strain>
    </source>
</reference>
<evidence type="ECO:0000313" key="2">
    <source>
        <dbReference type="Proteomes" id="UP000323386"/>
    </source>
</evidence>
<sequence>MLERPQNPDLFQNIGLDLNKAIEKVYILGTTRRRSAAVPSADLANSGFPVAEAATVDLFCNIEMTFIVFFVAWFTKVDAVR</sequence>
<dbReference type="Proteomes" id="UP000323386">
    <property type="component" value="Unassembled WGS sequence"/>
</dbReference>
<dbReference type="EMBL" id="OOIP01000001">
    <property type="protein sequence ID" value="SPO34660.1"/>
    <property type="molecule type" value="Genomic_DNA"/>
</dbReference>
<name>A0A5C3ES25_9BASI</name>
<dbReference type="AlphaFoldDB" id="A0A5C3ES25"/>
<organism evidence="1 2">
    <name type="scientific">Pseudozyma flocculosa</name>
    <dbReference type="NCBI Taxonomy" id="84751"/>
    <lineage>
        <taxon>Eukaryota</taxon>
        <taxon>Fungi</taxon>
        <taxon>Dikarya</taxon>
        <taxon>Basidiomycota</taxon>
        <taxon>Ustilaginomycotina</taxon>
        <taxon>Ustilaginomycetes</taxon>
        <taxon>Ustilaginales</taxon>
        <taxon>Ustilaginaceae</taxon>
        <taxon>Pseudozyma</taxon>
    </lineage>
</organism>
<accession>A0A5C3ES25</accession>